<reference evidence="2 3" key="1">
    <citation type="journal article" date="2016" name="Nat. Commun.">
        <title>Thousands of microbial genomes shed light on interconnected biogeochemical processes in an aquifer system.</title>
        <authorList>
            <person name="Anantharaman K."/>
            <person name="Brown C.T."/>
            <person name="Hug L.A."/>
            <person name="Sharon I."/>
            <person name="Castelle C.J."/>
            <person name="Probst A.J."/>
            <person name="Thomas B.C."/>
            <person name="Singh A."/>
            <person name="Wilkins M.J."/>
            <person name="Karaoz U."/>
            <person name="Brodie E.L."/>
            <person name="Williams K.H."/>
            <person name="Hubbard S.S."/>
            <person name="Banfield J.F."/>
        </authorList>
    </citation>
    <scope>NUCLEOTIDE SEQUENCE [LARGE SCALE GENOMIC DNA]</scope>
</reference>
<evidence type="ECO:0000313" key="2">
    <source>
        <dbReference type="EMBL" id="OGC53471.1"/>
    </source>
</evidence>
<sequence length="94" mass="10452">MSEKRFLSTGHVIVGCLLATVCFVLRFEGLFPEIRMVLNVGFGLGLMIIALSPRKQTFRFSEVEGSTTMTDDDSMTPDLLALAIFVVSTLWMMT</sequence>
<evidence type="ECO:0000313" key="3">
    <source>
        <dbReference type="Proteomes" id="UP000178127"/>
    </source>
</evidence>
<accession>A0A1F4V8B3</accession>
<organism evidence="2 3">
    <name type="scientific">candidate division WWE3 bacterium RIFCSPHIGHO2_02_FULL_38_14</name>
    <dbReference type="NCBI Taxonomy" id="1802620"/>
    <lineage>
        <taxon>Bacteria</taxon>
        <taxon>Katanobacteria</taxon>
    </lineage>
</organism>
<gene>
    <name evidence="2" type="ORF">A3D91_00380</name>
</gene>
<keyword evidence="1" id="KW-0472">Membrane</keyword>
<feature type="transmembrane region" description="Helical" evidence="1">
    <location>
        <begin position="6"/>
        <end position="25"/>
    </location>
</feature>
<feature type="transmembrane region" description="Helical" evidence="1">
    <location>
        <begin position="37"/>
        <end position="54"/>
    </location>
</feature>
<keyword evidence="1" id="KW-1133">Transmembrane helix</keyword>
<evidence type="ECO:0000256" key="1">
    <source>
        <dbReference type="SAM" id="Phobius"/>
    </source>
</evidence>
<dbReference type="EMBL" id="MEVD01000014">
    <property type="protein sequence ID" value="OGC53471.1"/>
    <property type="molecule type" value="Genomic_DNA"/>
</dbReference>
<proteinExistence type="predicted"/>
<keyword evidence="1" id="KW-0812">Transmembrane</keyword>
<comment type="caution">
    <text evidence="2">The sequence shown here is derived from an EMBL/GenBank/DDBJ whole genome shotgun (WGS) entry which is preliminary data.</text>
</comment>
<name>A0A1F4V8B3_UNCKA</name>
<dbReference type="Proteomes" id="UP000178127">
    <property type="component" value="Unassembled WGS sequence"/>
</dbReference>
<dbReference type="AlphaFoldDB" id="A0A1F4V8B3"/>
<protein>
    <submittedName>
        <fullName evidence="2">Uncharacterized protein</fullName>
    </submittedName>
</protein>
<dbReference type="PROSITE" id="PS51257">
    <property type="entry name" value="PROKAR_LIPOPROTEIN"/>
    <property type="match status" value="1"/>
</dbReference>